<name>A0A852CBM9_9PICI</name>
<dbReference type="PRINTS" id="PR00237">
    <property type="entry name" value="GPCRRHODOPSN"/>
</dbReference>
<evidence type="ECO:0000256" key="4">
    <source>
        <dbReference type="ARBA" id="ARBA00022989"/>
    </source>
</evidence>
<keyword evidence="3 10" id="KW-0812">Transmembrane</keyword>
<comment type="similarity">
    <text evidence="10">Belongs to the G-protein coupled receptor 1 family.</text>
</comment>
<feature type="transmembrane region" description="Helical" evidence="11">
    <location>
        <begin position="60"/>
        <end position="81"/>
    </location>
</feature>
<keyword evidence="11" id="KW-0716">Sensory transduction</keyword>
<feature type="non-terminal residue" evidence="13">
    <location>
        <position position="313"/>
    </location>
</feature>
<evidence type="ECO:0000256" key="6">
    <source>
        <dbReference type="ARBA" id="ARBA00023136"/>
    </source>
</evidence>
<dbReference type="Proteomes" id="UP000611227">
    <property type="component" value="Unassembled WGS sequence"/>
</dbReference>
<dbReference type="EMBL" id="WBNM01028475">
    <property type="protein sequence ID" value="NXP78058.1"/>
    <property type="molecule type" value="Genomic_DNA"/>
</dbReference>
<evidence type="ECO:0000256" key="1">
    <source>
        <dbReference type="ARBA" id="ARBA00002936"/>
    </source>
</evidence>
<evidence type="ECO:0000256" key="8">
    <source>
        <dbReference type="ARBA" id="ARBA00023180"/>
    </source>
</evidence>
<keyword evidence="11" id="KW-0552">Olfaction</keyword>
<evidence type="ECO:0000256" key="5">
    <source>
        <dbReference type="ARBA" id="ARBA00023040"/>
    </source>
</evidence>
<evidence type="ECO:0000256" key="9">
    <source>
        <dbReference type="ARBA" id="ARBA00023224"/>
    </source>
</evidence>
<evidence type="ECO:0000256" key="11">
    <source>
        <dbReference type="RuleBase" id="RU363047"/>
    </source>
</evidence>
<dbReference type="InterPro" id="IPR017452">
    <property type="entry name" value="GPCR_Rhodpsn_7TM"/>
</dbReference>
<dbReference type="AlphaFoldDB" id="A0A852CBM9"/>
<comment type="subcellular location">
    <subcellularLocation>
        <location evidence="11">Cell membrane</location>
        <topology evidence="11">Multi-pass membrane protein</topology>
    </subcellularLocation>
    <subcellularLocation>
        <location evidence="2">Membrane</location>
        <topology evidence="2">Multi-pass membrane protein</topology>
    </subcellularLocation>
</comment>
<comment type="caution">
    <text evidence="13">The sequence shown here is derived from an EMBL/GenBank/DDBJ whole genome shotgun (WGS) entry which is preliminary data.</text>
</comment>
<dbReference type="PROSITE" id="PS00237">
    <property type="entry name" value="G_PROTEIN_RECEP_F1_1"/>
    <property type="match status" value="1"/>
</dbReference>
<sequence length="313" mass="34580">QAGENLTLLSGFILLGFSDVPKPQPITFNIFLSLYVCMVLGNLSMVLLISADPQLHSPMYFFLTHLSVIDFCLSSAISPKALQTFLLGSSHISFLACFAQMYLYLALIISESFLLGVMAYDRYVAVCRPLLYATTMSRASCCSLVVLVYTVGFLSSLMHPVLAGRLSFCQARNINHFFCELPTLLQLSCSHTHLNETFQAADAGFNILSSFLVILLSYTCILHAVLQIPLAKGKLKAFSTCTSHLVAVTTFYAPGVVAYLQPGPVCCRDRARLVSTCYSILTPTLNPLIYSLRNKEVKGALRRVWVRKLVPHL</sequence>
<feature type="transmembrane region" description="Helical" evidence="11">
    <location>
        <begin position="203"/>
        <end position="226"/>
    </location>
</feature>
<dbReference type="Gene3D" id="1.20.1070.10">
    <property type="entry name" value="Rhodopsin 7-helix transmembrane proteins"/>
    <property type="match status" value="1"/>
</dbReference>
<gene>
    <name evidence="13" type="ORF">RAMSUL_R01567</name>
</gene>
<keyword evidence="4 11" id="KW-1133">Transmembrane helix</keyword>
<keyword evidence="8" id="KW-0325">Glycoprotein</keyword>
<dbReference type="GO" id="GO:0004984">
    <property type="term" value="F:olfactory receptor activity"/>
    <property type="evidence" value="ECO:0007669"/>
    <property type="project" value="InterPro"/>
</dbReference>
<feature type="transmembrane region" description="Helical" evidence="11">
    <location>
        <begin position="101"/>
        <end position="120"/>
    </location>
</feature>
<keyword evidence="9 10" id="KW-0807">Transducer</keyword>
<reference evidence="13" key="1">
    <citation type="submission" date="2019-09" db="EMBL/GenBank/DDBJ databases">
        <title>Bird 10,000 Genomes (B10K) Project - Family phase.</title>
        <authorList>
            <person name="Zhang G."/>
        </authorList>
    </citation>
    <scope>NUCLEOTIDE SEQUENCE</scope>
    <source>
        <strain evidence="13">B10K-DU-001-30</strain>
        <tissue evidence="13">Muscle</tissue>
    </source>
</reference>
<dbReference type="FunFam" id="1.20.1070.10:FF:000003">
    <property type="entry name" value="Olfactory receptor"/>
    <property type="match status" value="1"/>
</dbReference>
<dbReference type="GO" id="GO:0005886">
    <property type="term" value="C:plasma membrane"/>
    <property type="evidence" value="ECO:0007669"/>
    <property type="project" value="UniProtKB-SubCell"/>
</dbReference>
<comment type="function">
    <text evidence="1">Odorant receptor.</text>
</comment>
<evidence type="ECO:0000259" key="12">
    <source>
        <dbReference type="PROSITE" id="PS50262"/>
    </source>
</evidence>
<dbReference type="GO" id="GO:0004930">
    <property type="term" value="F:G protein-coupled receptor activity"/>
    <property type="evidence" value="ECO:0007669"/>
    <property type="project" value="UniProtKB-KW"/>
</dbReference>
<feature type="domain" description="G-protein coupled receptors family 1 profile" evidence="12">
    <location>
        <begin position="41"/>
        <end position="290"/>
    </location>
</feature>
<proteinExistence type="inferred from homology"/>
<protein>
    <recommendedName>
        <fullName evidence="11">Olfactory receptor</fullName>
    </recommendedName>
</protein>
<evidence type="ECO:0000256" key="2">
    <source>
        <dbReference type="ARBA" id="ARBA00004141"/>
    </source>
</evidence>
<dbReference type="InterPro" id="IPR000276">
    <property type="entry name" value="GPCR_Rhodpsn"/>
</dbReference>
<evidence type="ECO:0000256" key="3">
    <source>
        <dbReference type="ARBA" id="ARBA00022692"/>
    </source>
</evidence>
<organism evidence="13 14">
    <name type="scientific">Ramphastos sulfuratus</name>
    <dbReference type="NCBI Taxonomy" id="322582"/>
    <lineage>
        <taxon>Eukaryota</taxon>
        <taxon>Metazoa</taxon>
        <taxon>Chordata</taxon>
        <taxon>Craniata</taxon>
        <taxon>Vertebrata</taxon>
        <taxon>Euteleostomi</taxon>
        <taxon>Archelosauria</taxon>
        <taxon>Archosauria</taxon>
        <taxon>Dinosauria</taxon>
        <taxon>Saurischia</taxon>
        <taxon>Theropoda</taxon>
        <taxon>Coelurosauria</taxon>
        <taxon>Aves</taxon>
        <taxon>Neognathae</taxon>
        <taxon>Neoaves</taxon>
        <taxon>Telluraves</taxon>
        <taxon>Coraciimorphae</taxon>
        <taxon>Piciformes</taxon>
        <taxon>Ramphastidae</taxon>
        <taxon>Ramphastos</taxon>
    </lineage>
</organism>
<evidence type="ECO:0000256" key="7">
    <source>
        <dbReference type="ARBA" id="ARBA00023170"/>
    </source>
</evidence>
<keyword evidence="7 10" id="KW-0675">Receptor</keyword>
<dbReference type="SUPFAM" id="SSF81321">
    <property type="entry name" value="Family A G protein-coupled receptor-like"/>
    <property type="match status" value="1"/>
</dbReference>
<dbReference type="PROSITE" id="PS50262">
    <property type="entry name" value="G_PROTEIN_RECEP_F1_2"/>
    <property type="match status" value="1"/>
</dbReference>
<dbReference type="PANTHER" id="PTHR48018">
    <property type="entry name" value="OLFACTORY RECEPTOR"/>
    <property type="match status" value="1"/>
</dbReference>
<feature type="transmembrane region" description="Helical" evidence="11">
    <location>
        <begin position="26"/>
        <end position="48"/>
    </location>
</feature>
<keyword evidence="11" id="KW-1003">Cell membrane</keyword>
<dbReference type="PRINTS" id="PR00245">
    <property type="entry name" value="OLFACTORYR"/>
</dbReference>
<keyword evidence="14" id="KW-1185">Reference proteome</keyword>
<evidence type="ECO:0000256" key="10">
    <source>
        <dbReference type="RuleBase" id="RU000688"/>
    </source>
</evidence>
<evidence type="ECO:0000313" key="13">
    <source>
        <dbReference type="EMBL" id="NXP78058.1"/>
    </source>
</evidence>
<evidence type="ECO:0000313" key="14">
    <source>
        <dbReference type="Proteomes" id="UP000611227"/>
    </source>
</evidence>
<keyword evidence="6 11" id="KW-0472">Membrane</keyword>
<accession>A0A852CBM9</accession>
<dbReference type="InterPro" id="IPR000725">
    <property type="entry name" value="Olfact_rcpt"/>
</dbReference>
<keyword evidence="5 10" id="KW-0297">G-protein coupled receptor</keyword>
<feature type="non-terminal residue" evidence="13">
    <location>
        <position position="1"/>
    </location>
</feature>
<dbReference type="Pfam" id="PF13853">
    <property type="entry name" value="7tm_4"/>
    <property type="match status" value="1"/>
</dbReference>
<feature type="transmembrane region" description="Helical" evidence="11">
    <location>
        <begin position="141"/>
        <end position="158"/>
    </location>
</feature>